<keyword evidence="3" id="KW-0808">Transferase</keyword>
<feature type="compositionally biased region" description="Polar residues" evidence="1">
    <location>
        <begin position="1054"/>
        <end position="1066"/>
    </location>
</feature>
<evidence type="ECO:0000259" key="2">
    <source>
        <dbReference type="PROSITE" id="PS50994"/>
    </source>
</evidence>
<dbReference type="GO" id="GO:0003964">
    <property type="term" value="F:RNA-directed DNA polymerase activity"/>
    <property type="evidence" value="ECO:0007669"/>
    <property type="project" value="UniProtKB-KW"/>
</dbReference>
<feature type="region of interest" description="Disordered" evidence="1">
    <location>
        <begin position="1039"/>
        <end position="1066"/>
    </location>
</feature>
<feature type="region of interest" description="Disordered" evidence="1">
    <location>
        <begin position="681"/>
        <end position="719"/>
    </location>
</feature>
<dbReference type="SUPFAM" id="SSF53098">
    <property type="entry name" value="Ribonuclease H-like"/>
    <property type="match status" value="1"/>
</dbReference>
<feature type="compositionally biased region" description="Low complexity" evidence="1">
    <location>
        <begin position="691"/>
        <end position="706"/>
    </location>
</feature>
<dbReference type="InterPro" id="IPR045358">
    <property type="entry name" value="Ty3_capsid"/>
</dbReference>
<feature type="compositionally biased region" description="Basic and acidic residues" evidence="1">
    <location>
        <begin position="681"/>
        <end position="690"/>
    </location>
</feature>
<dbReference type="GO" id="GO:0015074">
    <property type="term" value="P:DNA integration"/>
    <property type="evidence" value="ECO:0007669"/>
    <property type="project" value="InterPro"/>
</dbReference>
<dbReference type="Pfam" id="PF24626">
    <property type="entry name" value="SH3_Tf2-1"/>
    <property type="match status" value="1"/>
</dbReference>
<dbReference type="InterPro" id="IPR036397">
    <property type="entry name" value="RNaseH_sf"/>
</dbReference>
<name>A0A6L2LTT5_TANCI</name>
<feature type="compositionally biased region" description="Basic and acidic residues" evidence="1">
    <location>
        <begin position="1039"/>
        <end position="1053"/>
    </location>
</feature>
<feature type="compositionally biased region" description="Acidic residues" evidence="1">
    <location>
        <begin position="164"/>
        <end position="192"/>
    </location>
</feature>
<dbReference type="InterPro" id="IPR001584">
    <property type="entry name" value="Integrase_cat-core"/>
</dbReference>
<dbReference type="SUPFAM" id="SSF50630">
    <property type="entry name" value="Acid proteases"/>
    <property type="match status" value="1"/>
</dbReference>
<dbReference type="Gene3D" id="2.40.70.10">
    <property type="entry name" value="Acid Proteases"/>
    <property type="match status" value="1"/>
</dbReference>
<feature type="compositionally biased region" description="Low complexity" evidence="1">
    <location>
        <begin position="437"/>
        <end position="449"/>
    </location>
</feature>
<accession>A0A6L2LTT5</accession>
<dbReference type="Pfam" id="PF19259">
    <property type="entry name" value="Ty3_capsid"/>
    <property type="match status" value="1"/>
</dbReference>
<evidence type="ECO:0000313" key="3">
    <source>
        <dbReference type="EMBL" id="GEU64549.1"/>
    </source>
</evidence>
<feature type="region of interest" description="Disordered" evidence="1">
    <location>
        <begin position="141"/>
        <end position="205"/>
    </location>
</feature>
<dbReference type="EMBL" id="BKCJ010005040">
    <property type="protein sequence ID" value="GEU64549.1"/>
    <property type="molecule type" value="Genomic_DNA"/>
</dbReference>
<dbReference type="InterPro" id="IPR021109">
    <property type="entry name" value="Peptidase_aspartic_dom_sf"/>
</dbReference>
<organism evidence="3">
    <name type="scientific">Tanacetum cinerariifolium</name>
    <name type="common">Dalmatian daisy</name>
    <name type="synonym">Chrysanthemum cinerariifolium</name>
    <dbReference type="NCBI Taxonomy" id="118510"/>
    <lineage>
        <taxon>Eukaryota</taxon>
        <taxon>Viridiplantae</taxon>
        <taxon>Streptophyta</taxon>
        <taxon>Embryophyta</taxon>
        <taxon>Tracheophyta</taxon>
        <taxon>Spermatophyta</taxon>
        <taxon>Magnoliopsida</taxon>
        <taxon>eudicotyledons</taxon>
        <taxon>Gunneridae</taxon>
        <taxon>Pentapetalae</taxon>
        <taxon>asterids</taxon>
        <taxon>campanulids</taxon>
        <taxon>Asterales</taxon>
        <taxon>Asteraceae</taxon>
        <taxon>Asteroideae</taxon>
        <taxon>Anthemideae</taxon>
        <taxon>Anthemidinae</taxon>
        <taxon>Tanacetum</taxon>
    </lineage>
</organism>
<feature type="region of interest" description="Disordered" evidence="1">
    <location>
        <begin position="430"/>
        <end position="449"/>
    </location>
</feature>
<evidence type="ECO:0000256" key="1">
    <source>
        <dbReference type="SAM" id="MobiDB-lite"/>
    </source>
</evidence>
<gene>
    <name evidence="3" type="ORF">Tci_036527</name>
</gene>
<sequence>MGYLPIFPQAQPIGHVFQPPAQFGHVRPTIIPSQETTLTHAFSVVTLQDLATDSWNMDTDTVISDSEDFIVTYTAVSSPFGGLSNIGSSEVDGPPMMPEDPYAYVVAAFQAPPYPDYDEVFPAEEQLLPAAVLPTAKSLGYIADSDPEEDPEKDPADYPANGGDDNDDDRSFDDDDYDDDVEEDEDEEEEEEHPASTDSIPPPPVHRVTVRMSIREHPPTPVLSKAEIDRLLAIPSPPPLPFSLCFTYPLGYRAAMTRLRAETPSTSHTLPSGTPPLGTLLLLPIPLPTLSPPLTLPSMSHRADVPEVTLLPRKRLCIALGPRYKVSKSSSAVATRPARGLRADYGFIATLDDEIRRDPETNVGYGITDTWDEVLVGMPGAPVTDDTELGRRMTDFTTMTARLMKTKARLSRQAWVQSMDASDLARFKKMAPKRTTRSTPTTTTTTTTTSVTDTQLKALIHQGIANALAACDADRSPNGEDNHGFGMGVRRQAPLARECTYQDFMKCKPLYYKGTKWVVKLTQWFKRMETVFCISNCTVENQIKFATCTLLGGALTWWNSHVTTVGLDVAYAMTWTNLRKKITDKYCPRGEIKKLKGELWNLRVKCNDMVSYNQRFQELELLCVRMFPEDSDKVERYVSGLPDVIHESVVVSKPKSMQEAIEMANELMDKNNNTFTKRQAENKRKFDDTSKNNQNQQQQSNKRQNSGRAYTVGSGDKKPYGGSKPLFHKCNYHHDGALGKFRNLHALSVEPMDISRGSHAGINPDSNVVTGMFLLNNLYASILCDTGADRSFLSTAFSSQINITPIALDHYYDVELADGRIIGLNTIRGCTLNFLNHPFNIDLMPIELGSFDAIIGMDWLAKYQANIVCAKKIKMAQKRSTRLNLGTTPVTTPSTTTTSVTNAQLRAMINEGVNAALAARDATRNGDDSHTSGTGARRPVQAVRKCSYSKFVKCKPLDFKGAEGATLKKKMTSKYYSMGEIKKIKTEMWNLNVKGNDVVAYNRRFQQLLGSVKASRSKTMQEVIEFTPELMEDKTRAYAERQADNKRKSEDIARNNQNQQPYKRQNTGQIAPFVGSTILSSQTGPIDKVPVLQVQHQIKSIWNSTYQFVRRPGKSSGNTSQKSQMIDTSSSRFFSDLSSVSFVNTLGTSLEISTTYHLQTDGQSERTIQTLEDRLRACVIKFGKGWVNHLPLVEFSYNNRYHTSIKAPPFEALYSRKCCSPVCWAEVGQVQLTSLEIVQETTEKIIQIKQNIQAIRDKQKSYANLKHKPIDFQVRDKVMLKVSPWKGVTRFGKREKLNPRYVRPFKVLAKVGDIAYKIKLPEELSRVHNTFHVSNLKKCYADEPLAVLLDGLYFDDKLQFVEEPIEIMDH</sequence>
<keyword evidence="3" id="KW-0695">RNA-directed DNA polymerase</keyword>
<dbReference type="PANTHER" id="PTHR46148:SF59">
    <property type="entry name" value="NUCLEOTIDYLTRANSFERASE, RIBONUCLEASE H"/>
    <property type="match status" value="1"/>
</dbReference>
<dbReference type="CDD" id="cd00303">
    <property type="entry name" value="retropepsin_like"/>
    <property type="match status" value="1"/>
</dbReference>
<comment type="caution">
    <text evidence="3">The sequence shown here is derived from an EMBL/GenBank/DDBJ whole genome shotgun (WGS) entry which is preliminary data.</text>
</comment>
<reference evidence="3" key="1">
    <citation type="journal article" date="2019" name="Sci. Rep.">
        <title>Draft genome of Tanacetum cinerariifolium, the natural source of mosquito coil.</title>
        <authorList>
            <person name="Yamashiro T."/>
            <person name="Shiraishi A."/>
            <person name="Satake H."/>
            <person name="Nakayama K."/>
        </authorList>
    </citation>
    <scope>NUCLEOTIDE SEQUENCE</scope>
</reference>
<dbReference type="InterPro" id="IPR012337">
    <property type="entry name" value="RNaseH-like_sf"/>
</dbReference>
<keyword evidence="3" id="KW-0548">Nucleotidyltransferase</keyword>
<dbReference type="GO" id="GO:0003676">
    <property type="term" value="F:nucleic acid binding"/>
    <property type="evidence" value="ECO:0007669"/>
    <property type="project" value="InterPro"/>
</dbReference>
<dbReference type="PROSITE" id="PS50994">
    <property type="entry name" value="INTEGRASE"/>
    <property type="match status" value="1"/>
</dbReference>
<dbReference type="InterPro" id="IPR056924">
    <property type="entry name" value="SH3_Tf2-1"/>
</dbReference>
<dbReference type="Pfam" id="PF08284">
    <property type="entry name" value="RVP_2"/>
    <property type="match status" value="1"/>
</dbReference>
<dbReference type="PANTHER" id="PTHR46148">
    <property type="entry name" value="CHROMO DOMAIN-CONTAINING PROTEIN"/>
    <property type="match status" value="1"/>
</dbReference>
<proteinExistence type="predicted"/>
<dbReference type="Gene3D" id="3.30.420.10">
    <property type="entry name" value="Ribonuclease H-like superfamily/Ribonuclease H"/>
    <property type="match status" value="1"/>
</dbReference>
<feature type="domain" description="Integrase catalytic" evidence="2">
    <location>
        <begin position="1125"/>
        <end position="1217"/>
    </location>
</feature>
<protein>
    <submittedName>
        <fullName evidence="3">Putative reverse transcriptase domain-containing protein</fullName>
    </submittedName>
</protein>